<sequence length="415" mass="44524">IITMMTRILLAILLAFIANSVSAGDVYYHPKVVSSGGCASYTCGTNAKCSMTDGRPVCSCLNLHMGDPLIHCHKVECIIPEDCPSHKTCIKNHCSNPCAGLCGVNANCEVRNHVPTCSCPDGYAGNPFQACHVADPQAACKPSPCGANTRCEVINGIPTCSCLPGYRGSPLNGCRHECESDAECANHLACSSNFRCESPCKCGDGANCDVINHQAKCSCPKNWLGNPYTRCYPECTAHSDCPRNKPACYYQKCSNPCEGACGVNANCELKGITAVCSCPKHMTGDPFKFCRPFEPEDLCRPNPCGENAICTPGHDNHGKERPVCTCPTGYTGDALTYCRKGECQVDSECPDNRACIDYYCQNPCTGKECAPTARCEARRHIAVCTCEDGTRGDALIGCNTIHSHVNGYGRYLNGK</sequence>
<reference evidence="4" key="1">
    <citation type="submission" date="2021-04" db="EMBL/GenBank/DDBJ databases">
        <authorList>
            <person name="Chebbi M.A.C M."/>
        </authorList>
    </citation>
    <scope>NUCLEOTIDE SEQUENCE</scope>
</reference>
<feature type="non-terminal residue" evidence="4">
    <location>
        <position position="415"/>
    </location>
</feature>
<evidence type="ECO:0000313" key="5">
    <source>
        <dbReference type="Proteomes" id="UP000786811"/>
    </source>
</evidence>
<dbReference type="PROSITE" id="PS50026">
    <property type="entry name" value="EGF_3"/>
    <property type="match status" value="2"/>
</dbReference>
<keyword evidence="2" id="KW-0732">Signal</keyword>
<dbReference type="PROSITE" id="PS01186">
    <property type="entry name" value="EGF_2"/>
    <property type="match status" value="3"/>
</dbReference>
<gene>
    <name evidence="4" type="ORF">HICCMSTLAB_LOCUS10946</name>
</gene>
<proteinExistence type="predicted"/>
<dbReference type="AlphaFoldDB" id="A0A8J2HKU7"/>
<feature type="domain" description="EGF-like" evidence="3">
    <location>
        <begin position="136"/>
        <end position="175"/>
    </location>
</feature>
<dbReference type="OrthoDB" id="4405280at2759"/>
<dbReference type="Gene3D" id="2.10.25.10">
    <property type="entry name" value="Laminin"/>
    <property type="match status" value="1"/>
</dbReference>
<dbReference type="PANTHER" id="PTHR22963:SF39">
    <property type="entry name" value="DUMPY"/>
    <property type="match status" value="1"/>
</dbReference>
<keyword evidence="5" id="KW-1185">Reference proteome</keyword>
<dbReference type="EMBL" id="CAJNRD030001123">
    <property type="protein sequence ID" value="CAG5102300.1"/>
    <property type="molecule type" value="Genomic_DNA"/>
</dbReference>
<dbReference type="SMART" id="SM00181">
    <property type="entry name" value="EGF"/>
    <property type="match status" value="7"/>
</dbReference>
<evidence type="ECO:0000259" key="3">
    <source>
        <dbReference type="PROSITE" id="PS50026"/>
    </source>
</evidence>
<feature type="signal peptide" evidence="2">
    <location>
        <begin position="1"/>
        <end position="23"/>
    </location>
</feature>
<comment type="caution">
    <text evidence="1">Lacks conserved residue(s) required for the propagation of feature annotation.</text>
</comment>
<evidence type="ECO:0000256" key="2">
    <source>
        <dbReference type="SAM" id="SignalP"/>
    </source>
</evidence>
<organism evidence="4 5">
    <name type="scientific">Cotesia congregata</name>
    <name type="common">Parasitoid wasp</name>
    <name type="synonym">Apanteles congregatus</name>
    <dbReference type="NCBI Taxonomy" id="51543"/>
    <lineage>
        <taxon>Eukaryota</taxon>
        <taxon>Metazoa</taxon>
        <taxon>Ecdysozoa</taxon>
        <taxon>Arthropoda</taxon>
        <taxon>Hexapoda</taxon>
        <taxon>Insecta</taxon>
        <taxon>Pterygota</taxon>
        <taxon>Neoptera</taxon>
        <taxon>Endopterygota</taxon>
        <taxon>Hymenoptera</taxon>
        <taxon>Apocrita</taxon>
        <taxon>Ichneumonoidea</taxon>
        <taxon>Braconidae</taxon>
        <taxon>Microgastrinae</taxon>
        <taxon>Cotesia</taxon>
    </lineage>
</organism>
<evidence type="ECO:0000313" key="4">
    <source>
        <dbReference type="EMBL" id="CAG5102300.1"/>
    </source>
</evidence>
<feature type="chain" id="PRO_5035150156" evidence="2">
    <location>
        <begin position="24"/>
        <end position="415"/>
    </location>
</feature>
<keyword evidence="1" id="KW-0245">EGF-like domain</keyword>
<accession>A0A8J2HKU7</accession>
<dbReference type="InterPro" id="IPR000742">
    <property type="entry name" value="EGF"/>
</dbReference>
<comment type="caution">
    <text evidence="4">The sequence shown here is derived from an EMBL/GenBank/DDBJ whole genome shotgun (WGS) entry which is preliminary data.</text>
</comment>
<evidence type="ECO:0000256" key="1">
    <source>
        <dbReference type="PROSITE-ProRule" id="PRU00076"/>
    </source>
</evidence>
<name>A0A8J2HKU7_COTCN</name>
<dbReference type="PANTHER" id="PTHR22963">
    <property type="entry name" value="ENDOGLIN-RELATED"/>
    <property type="match status" value="1"/>
</dbReference>
<feature type="domain" description="EGF-like" evidence="3">
    <location>
        <begin position="295"/>
        <end position="339"/>
    </location>
</feature>
<protein>
    <submittedName>
        <fullName evidence="4">Similar to Jag1: Protein jagged-1 (Mus musculus)</fullName>
    </submittedName>
</protein>
<dbReference type="Proteomes" id="UP000786811">
    <property type="component" value="Unassembled WGS sequence"/>
</dbReference>